<protein>
    <recommendedName>
        <fullName evidence="3">NAD(P)-binding protein</fullName>
    </recommendedName>
</protein>
<dbReference type="PANTHER" id="PTHR45458">
    <property type="entry name" value="SHORT-CHAIN DEHYDROGENASE/REDUCTASE SDR"/>
    <property type="match status" value="1"/>
</dbReference>
<dbReference type="InterPro" id="IPR052184">
    <property type="entry name" value="SDR_enzymes"/>
</dbReference>
<evidence type="ECO:0000313" key="2">
    <source>
        <dbReference type="Proteomes" id="UP001345013"/>
    </source>
</evidence>
<evidence type="ECO:0000313" key="1">
    <source>
        <dbReference type="EMBL" id="KAK5093072.1"/>
    </source>
</evidence>
<organism evidence="1 2">
    <name type="scientific">Lithohypha guttulata</name>
    <dbReference type="NCBI Taxonomy" id="1690604"/>
    <lineage>
        <taxon>Eukaryota</taxon>
        <taxon>Fungi</taxon>
        <taxon>Dikarya</taxon>
        <taxon>Ascomycota</taxon>
        <taxon>Pezizomycotina</taxon>
        <taxon>Eurotiomycetes</taxon>
        <taxon>Chaetothyriomycetidae</taxon>
        <taxon>Chaetothyriales</taxon>
        <taxon>Trichomeriaceae</taxon>
        <taxon>Lithohypha</taxon>
    </lineage>
</organism>
<name>A0ABR0KCZ6_9EURO</name>
<gene>
    <name evidence="1" type="ORF">LTR24_004602</name>
</gene>
<dbReference type="Gene3D" id="3.40.50.720">
    <property type="entry name" value="NAD(P)-binding Rossmann-like Domain"/>
    <property type="match status" value="1"/>
</dbReference>
<dbReference type="SUPFAM" id="SSF51735">
    <property type="entry name" value="NAD(P)-binding Rossmann-fold domains"/>
    <property type="match status" value="1"/>
</dbReference>
<accession>A0ABR0KCZ6</accession>
<dbReference type="Pfam" id="PF00106">
    <property type="entry name" value="adh_short"/>
    <property type="match status" value="1"/>
</dbReference>
<comment type="caution">
    <text evidence="1">The sequence shown here is derived from an EMBL/GenBank/DDBJ whole genome shotgun (WGS) entry which is preliminary data.</text>
</comment>
<reference evidence="1 2" key="1">
    <citation type="submission" date="2023-08" db="EMBL/GenBank/DDBJ databases">
        <title>Black Yeasts Isolated from many extreme environments.</title>
        <authorList>
            <person name="Coleine C."/>
            <person name="Stajich J.E."/>
            <person name="Selbmann L."/>
        </authorList>
    </citation>
    <scope>NUCLEOTIDE SEQUENCE [LARGE SCALE GENOMIC DNA]</scope>
    <source>
        <strain evidence="1 2">CCFEE 5885</strain>
    </source>
</reference>
<dbReference type="InterPro" id="IPR036291">
    <property type="entry name" value="NAD(P)-bd_dom_sf"/>
</dbReference>
<evidence type="ECO:0008006" key="3">
    <source>
        <dbReference type="Google" id="ProtNLM"/>
    </source>
</evidence>
<dbReference type="PRINTS" id="PR00081">
    <property type="entry name" value="GDHRDH"/>
</dbReference>
<sequence>MTMNSPRPYTLLITGAASGIGRCFAQHYLRQPNTLVIALDINEIEIPASADLDSDPHERRHDERPGALVKVHTDMSSSTSITSAMDSLKATHGVHHIDLIIHSAGIRGLVPRIEADNANDVAAAETLHAMDAATMLRTYQINTLGTFTLLQSLSNHSLFHAADADAATPTKVIIMSSRMGSISSNTVGGGYAYRASKAALNAIVRSMSIDLPHVVFALVHPGRVETGLTRCREEGAIEVEESVGGMLGVIGRLRREDSGRYMDRFGVDIGW</sequence>
<proteinExistence type="predicted"/>
<dbReference type="Proteomes" id="UP001345013">
    <property type="component" value="Unassembled WGS sequence"/>
</dbReference>
<dbReference type="PANTHER" id="PTHR45458:SF1">
    <property type="entry name" value="SHORT CHAIN DEHYDROGENASE"/>
    <property type="match status" value="1"/>
</dbReference>
<dbReference type="InterPro" id="IPR002347">
    <property type="entry name" value="SDR_fam"/>
</dbReference>
<dbReference type="EMBL" id="JAVRRG010000048">
    <property type="protein sequence ID" value="KAK5093072.1"/>
    <property type="molecule type" value="Genomic_DNA"/>
</dbReference>
<keyword evidence="2" id="KW-1185">Reference proteome</keyword>